<dbReference type="EMBL" id="JBHLYR010000018">
    <property type="protein sequence ID" value="MFB9991500.1"/>
    <property type="molecule type" value="Genomic_DNA"/>
</dbReference>
<keyword evidence="3" id="KW-1185">Reference proteome</keyword>
<dbReference type="Proteomes" id="UP001589733">
    <property type="component" value="Unassembled WGS sequence"/>
</dbReference>
<evidence type="ECO:0008006" key="4">
    <source>
        <dbReference type="Google" id="ProtNLM"/>
    </source>
</evidence>
<organism evidence="2 3">
    <name type="scientific">Deinococcus oregonensis</name>
    <dbReference type="NCBI Taxonomy" id="1805970"/>
    <lineage>
        <taxon>Bacteria</taxon>
        <taxon>Thermotogati</taxon>
        <taxon>Deinococcota</taxon>
        <taxon>Deinococci</taxon>
        <taxon>Deinococcales</taxon>
        <taxon>Deinococcaceae</taxon>
        <taxon>Deinococcus</taxon>
    </lineage>
</organism>
<feature type="region of interest" description="Disordered" evidence="1">
    <location>
        <begin position="92"/>
        <end position="115"/>
    </location>
</feature>
<evidence type="ECO:0000313" key="3">
    <source>
        <dbReference type="Proteomes" id="UP001589733"/>
    </source>
</evidence>
<evidence type="ECO:0000256" key="1">
    <source>
        <dbReference type="SAM" id="MobiDB-lite"/>
    </source>
</evidence>
<accession>A0ABV6AVI3</accession>
<sequence>MKPVDMVVAAKLVSAALFGITYQGLAEALEISTSEAHASAQRLMKAGLFRTRLEADRKVPYPYQRALLEFWIHGVKYLYPPEHGAPTRGVPTSIGAPPLAEQFAQPDGGPPVWPSATGLVRGPALQPIHKSALPASSDTRVYELLALIDALREGRSREAKLAQDLLRERVGLWA</sequence>
<comment type="caution">
    <text evidence="2">The sequence shown here is derived from an EMBL/GenBank/DDBJ whole genome shotgun (WGS) entry which is preliminary data.</text>
</comment>
<dbReference type="RefSeq" id="WP_380006627.1">
    <property type="nucleotide sequence ID" value="NZ_JBHLYR010000018.1"/>
</dbReference>
<proteinExistence type="predicted"/>
<gene>
    <name evidence="2" type="ORF">ACFFLM_05895</name>
</gene>
<protein>
    <recommendedName>
        <fullName evidence="4">MarR family transcriptional regulator</fullName>
    </recommendedName>
</protein>
<reference evidence="2 3" key="1">
    <citation type="submission" date="2024-09" db="EMBL/GenBank/DDBJ databases">
        <authorList>
            <person name="Sun Q."/>
            <person name="Mori K."/>
        </authorList>
    </citation>
    <scope>NUCLEOTIDE SEQUENCE [LARGE SCALE GENOMIC DNA]</scope>
    <source>
        <strain evidence="2 3">JCM 13503</strain>
    </source>
</reference>
<name>A0ABV6AVI3_9DEIO</name>
<evidence type="ECO:0000313" key="2">
    <source>
        <dbReference type="EMBL" id="MFB9991500.1"/>
    </source>
</evidence>